<dbReference type="GO" id="GO:0004111">
    <property type="term" value="F:creatine kinase activity"/>
    <property type="evidence" value="ECO:0007669"/>
    <property type="project" value="UniProtKB-EC"/>
</dbReference>
<evidence type="ECO:0000313" key="12">
    <source>
        <dbReference type="Proteomes" id="UP001221898"/>
    </source>
</evidence>
<keyword evidence="4 8" id="KW-0547">Nucleotide-binding</keyword>
<feature type="binding site" evidence="8">
    <location>
        <begin position="58"/>
        <end position="62"/>
    </location>
    <ligand>
        <name>ATP</name>
        <dbReference type="ChEBI" id="CHEBI:30616"/>
    </ligand>
</feature>
<dbReference type="InterPro" id="IPR022414">
    <property type="entry name" value="ATP-guanido_PTrfase_cat"/>
</dbReference>
<evidence type="ECO:0000259" key="10">
    <source>
        <dbReference type="PROSITE" id="PS51510"/>
    </source>
</evidence>
<dbReference type="PANTHER" id="PTHR11547:SF52">
    <property type="entry name" value="CREATINE KINASE"/>
    <property type="match status" value="1"/>
</dbReference>
<keyword evidence="5 8" id="KW-0418">Kinase</keyword>
<dbReference type="GO" id="GO:0005615">
    <property type="term" value="C:extracellular space"/>
    <property type="evidence" value="ECO:0007669"/>
    <property type="project" value="TreeGrafter"/>
</dbReference>
<evidence type="ECO:0000256" key="2">
    <source>
        <dbReference type="ARBA" id="ARBA00012231"/>
    </source>
</evidence>
<dbReference type="PROSITE" id="PS51510">
    <property type="entry name" value="PHOSPHAGEN_KINASE_C"/>
    <property type="match status" value="1"/>
</dbReference>
<reference evidence="11" key="1">
    <citation type="journal article" date="2023" name="Science">
        <title>Genome structures resolve the early diversification of teleost fishes.</title>
        <authorList>
            <person name="Parey E."/>
            <person name="Louis A."/>
            <person name="Montfort J."/>
            <person name="Bouchez O."/>
            <person name="Roques C."/>
            <person name="Iampietro C."/>
            <person name="Lluch J."/>
            <person name="Castinel A."/>
            <person name="Donnadieu C."/>
            <person name="Desvignes T."/>
            <person name="Floi Bucao C."/>
            <person name="Jouanno E."/>
            <person name="Wen M."/>
            <person name="Mejri S."/>
            <person name="Dirks R."/>
            <person name="Jansen H."/>
            <person name="Henkel C."/>
            <person name="Chen W.J."/>
            <person name="Zahm M."/>
            <person name="Cabau C."/>
            <person name="Klopp C."/>
            <person name="Thompson A.W."/>
            <person name="Robinson-Rechavi M."/>
            <person name="Braasch I."/>
            <person name="Lecointre G."/>
            <person name="Bobe J."/>
            <person name="Postlethwait J.H."/>
            <person name="Berthelot C."/>
            <person name="Roest Crollius H."/>
            <person name="Guiguen Y."/>
        </authorList>
    </citation>
    <scope>NUCLEOTIDE SEQUENCE</scope>
    <source>
        <strain evidence="11">NC1722</strain>
    </source>
</reference>
<comment type="caution">
    <text evidence="11">The sequence shown here is derived from an EMBL/GenBank/DDBJ whole genome shotgun (WGS) entry which is preliminary data.</text>
</comment>
<sequence>MAVGCVAGDAQSYILFCDFFDRVIEAHQGHKMTKSQKSDFNYANLKGGDNFDSAYVLSCEVRVSRNVEDFSFPTHCSRAERRQLLTLARRVLSQVGAEFPGRLYPLGEGDRAAAEVGGRPKVQPPSDLMIKTGVTRDWPDARAVWASKDGSLVVWINLEDHLQLAAKRTDANIREAFECICINLLKLEALYRKLRRPLCGKEQLGWVVSSPAEVGTALRASVCMKLQHLPQHKRLQGVLERLRLRMDTTEAGELQPTQEQSCDGVVVDSPHCRAPGCAAPPQVHGGSPWWWTPGRP</sequence>
<feature type="domain" description="Phosphagen kinase N-terminal" evidence="9">
    <location>
        <begin position="1"/>
        <end position="29"/>
    </location>
</feature>
<dbReference type="InterPro" id="IPR000749">
    <property type="entry name" value="ATP-guanido_PTrfase"/>
</dbReference>
<gene>
    <name evidence="11" type="ORF">AAFF_G00302440</name>
</gene>
<evidence type="ECO:0000256" key="8">
    <source>
        <dbReference type="PROSITE-ProRule" id="PRU00843"/>
    </source>
</evidence>
<dbReference type="AlphaFoldDB" id="A0AAD7R8B5"/>
<accession>A0AAD7R8B5</accession>
<evidence type="ECO:0000313" key="11">
    <source>
        <dbReference type="EMBL" id="KAJ8371774.1"/>
    </source>
</evidence>
<dbReference type="InterPro" id="IPR036802">
    <property type="entry name" value="ATP-guanido_PTrfase_N_sf"/>
</dbReference>
<dbReference type="PROSITE" id="PS51509">
    <property type="entry name" value="PHOSPHAGEN_KINASE_N"/>
    <property type="match status" value="1"/>
</dbReference>
<keyword evidence="12" id="KW-1185">Reference proteome</keyword>
<dbReference type="PANTHER" id="PTHR11547">
    <property type="entry name" value="ARGININE OR CREATINE KINASE"/>
    <property type="match status" value="1"/>
</dbReference>
<evidence type="ECO:0000256" key="3">
    <source>
        <dbReference type="ARBA" id="ARBA00022679"/>
    </source>
</evidence>
<comment type="similarity">
    <text evidence="1 7">Belongs to the ATP:guanido phosphotransferase family.</text>
</comment>
<dbReference type="Pfam" id="PF00217">
    <property type="entry name" value="ATP-gua_Ptrans"/>
    <property type="match status" value="1"/>
</dbReference>
<protein>
    <recommendedName>
        <fullName evidence="2">creatine kinase</fullName>
        <ecNumber evidence="2">2.7.3.2</ecNumber>
    </recommendedName>
</protein>
<dbReference type="EC" id="2.7.3.2" evidence="2"/>
<dbReference type="InterPro" id="IPR022413">
    <property type="entry name" value="ATP-guanido_PTrfase_N"/>
</dbReference>
<name>A0AAD7R8B5_9TELE</name>
<dbReference type="GO" id="GO:0046314">
    <property type="term" value="P:phosphocreatine biosynthetic process"/>
    <property type="evidence" value="ECO:0007669"/>
    <property type="project" value="InterPro"/>
</dbReference>
<dbReference type="GO" id="GO:0005524">
    <property type="term" value="F:ATP binding"/>
    <property type="evidence" value="ECO:0007669"/>
    <property type="project" value="UniProtKB-UniRule"/>
</dbReference>
<proteinExistence type="inferred from homology"/>
<feature type="domain" description="Phosphagen kinase C-terminal" evidence="10">
    <location>
        <begin position="55"/>
        <end position="243"/>
    </location>
</feature>
<evidence type="ECO:0000256" key="7">
    <source>
        <dbReference type="PROSITE-ProRule" id="PRU00842"/>
    </source>
</evidence>
<dbReference type="SUPFAM" id="SSF48034">
    <property type="entry name" value="Guanido kinase N-terminal domain"/>
    <property type="match status" value="1"/>
</dbReference>
<dbReference type="EMBL" id="JAINUG010000432">
    <property type="protein sequence ID" value="KAJ8371774.1"/>
    <property type="molecule type" value="Genomic_DNA"/>
</dbReference>
<evidence type="ECO:0000256" key="1">
    <source>
        <dbReference type="ARBA" id="ARBA00006798"/>
    </source>
</evidence>
<dbReference type="SUPFAM" id="SSF55931">
    <property type="entry name" value="Glutamine synthetase/guanido kinase"/>
    <property type="match status" value="1"/>
</dbReference>
<organism evidence="11 12">
    <name type="scientific">Aldrovandia affinis</name>
    <dbReference type="NCBI Taxonomy" id="143900"/>
    <lineage>
        <taxon>Eukaryota</taxon>
        <taxon>Metazoa</taxon>
        <taxon>Chordata</taxon>
        <taxon>Craniata</taxon>
        <taxon>Vertebrata</taxon>
        <taxon>Euteleostomi</taxon>
        <taxon>Actinopterygii</taxon>
        <taxon>Neopterygii</taxon>
        <taxon>Teleostei</taxon>
        <taxon>Notacanthiformes</taxon>
        <taxon>Halosauridae</taxon>
        <taxon>Aldrovandia</taxon>
    </lineage>
</organism>
<dbReference type="InterPro" id="IPR014746">
    <property type="entry name" value="Gln_synth/guanido_kin_cat_dom"/>
</dbReference>
<keyword evidence="6 8" id="KW-0067">ATP-binding</keyword>
<dbReference type="Pfam" id="PF02807">
    <property type="entry name" value="ATP-gua_PtransN"/>
    <property type="match status" value="1"/>
</dbReference>
<keyword evidence="3 8" id="KW-0808">Transferase</keyword>
<feature type="binding site" evidence="8">
    <location>
        <begin position="219"/>
        <end position="223"/>
    </location>
    <ligand>
        <name>ATP</name>
        <dbReference type="ChEBI" id="CHEBI:30616"/>
    </ligand>
</feature>
<evidence type="ECO:0000259" key="9">
    <source>
        <dbReference type="PROSITE" id="PS51509"/>
    </source>
</evidence>
<evidence type="ECO:0000256" key="4">
    <source>
        <dbReference type="ARBA" id="ARBA00022741"/>
    </source>
</evidence>
<dbReference type="Gene3D" id="3.30.590.10">
    <property type="entry name" value="Glutamine synthetase/guanido kinase, catalytic domain"/>
    <property type="match status" value="1"/>
</dbReference>
<dbReference type="Proteomes" id="UP001221898">
    <property type="component" value="Unassembled WGS sequence"/>
</dbReference>
<evidence type="ECO:0000256" key="6">
    <source>
        <dbReference type="ARBA" id="ARBA00022840"/>
    </source>
</evidence>
<comment type="caution">
    <text evidence="8">Lacks conserved residue(s) required for the propagation of feature annotation.</text>
</comment>
<evidence type="ECO:0000256" key="5">
    <source>
        <dbReference type="ARBA" id="ARBA00022777"/>
    </source>
</evidence>
<dbReference type="Gene3D" id="1.10.135.10">
    <property type="entry name" value="ATP:guanido phosphotransferase, N-terminal domain"/>
    <property type="match status" value="1"/>
</dbReference>